<dbReference type="Pfam" id="PF13545">
    <property type="entry name" value="HTH_Crp_2"/>
    <property type="match status" value="1"/>
</dbReference>
<protein>
    <submittedName>
        <fullName evidence="6">Crp/Fnr family transcriptional regulator</fullName>
    </submittedName>
</protein>
<evidence type="ECO:0000313" key="7">
    <source>
        <dbReference type="Proteomes" id="UP000243680"/>
    </source>
</evidence>
<evidence type="ECO:0000256" key="2">
    <source>
        <dbReference type="ARBA" id="ARBA00023125"/>
    </source>
</evidence>
<proteinExistence type="predicted"/>
<dbReference type="InterPro" id="IPR000595">
    <property type="entry name" value="cNMP-bd_dom"/>
</dbReference>
<dbReference type="GO" id="GO:0003677">
    <property type="term" value="F:DNA binding"/>
    <property type="evidence" value="ECO:0007669"/>
    <property type="project" value="UniProtKB-KW"/>
</dbReference>
<feature type="domain" description="HTH crp-type" evidence="5">
    <location>
        <begin position="161"/>
        <end position="232"/>
    </location>
</feature>
<dbReference type="Proteomes" id="UP000243680">
    <property type="component" value="Chromosome 1"/>
</dbReference>
<organism evidence="6 7">
    <name type="scientific">Burkholderia ubonensis</name>
    <dbReference type="NCBI Taxonomy" id="101571"/>
    <lineage>
        <taxon>Bacteria</taxon>
        <taxon>Pseudomonadati</taxon>
        <taxon>Pseudomonadota</taxon>
        <taxon>Betaproteobacteria</taxon>
        <taxon>Burkholderiales</taxon>
        <taxon>Burkholderiaceae</taxon>
        <taxon>Burkholderia</taxon>
        <taxon>Burkholderia cepacia complex</taxon>
    </lineage>
</organism>
<dbReference type="InterPro" id="IPR018490">
    <property type="entry name" value="cNMP-bd_dom_sf"/>
</dbReference>
<feature type="domain" description="Cyclic nucleotide-binding" evidence="4">
    <location>
        <begin position="27"/>
        <end position="147"/>
    </location>
</feature>
<dbReference type="SMART" id="SM00100">
    <property type="entry name" value="cNMP"/>
    <property type="match status" value="1"/>
</dbReference>
<gene>
    <name evidence="6" type="ORF">WJ35_14325</name>
</gene>
<dbReference type="EMBL" id="CP013420">
    <property type="protein sequence ID" value="AOJ76119.1"/>
    <property type="molecule type" value="Genomic_DNA"/>
</dbReference>
<name>A0A1B4LG07_9BURK</name>
<keyword evidence="1" id="KW-0805">Transcription regulation</keyword>
<evidence type="ECO:0000313" key="6">
    <source>
        <dbReference type="EMBL" id="AOJ76119.1"/>
    </source>
</evidence>
<dbReference type="SMART" id="SM00419">
    <property type="entry name" value="HTH_CRP"/>
    <property type="match status" value="1"/>
</dbReference>
<evidence type="ECO:0000256" key="1">
    <source>
        <dbReference type="ARBA" id="ARBA00023015"/>
    </source>
</evidence>
<dbReference type="InterPro" id="IPR036390">
    <property type="entry name" value="WH_DNA-bd_sf"/>
</dbReference>
<dbReference type="RefSeq" id="WP_069239347.1">
    <property type="nucleotide sequence ID" value="NZ_CP013420.1"/>
</dbReference>
<dbReference type="InterPro" id="IPR014710">
    <property type="entry name" value="RmlC-like_jellyroll"/>
</dbReference>
<keyword evidence="3" id="KW-0804">Transcription</keyword>
<dbReference type="Gene3D" id="1.10.10.10">
    <property type="entry name" value="Winged helix-like DNA-binding domain superfamily/Winged helix DNA-binding domain"/>
    <property type="match status" value="1"/>
</dbReference>
<dbReference type="InterPro" id="IPR012318">
    <property type="entry name" value="HTH_CRP"/>
</dbReference>
<dbReference type="GO" id="GO:0003700">
    <property type="term" value="F:DNA-binding transcription factor activity"/>
    <property type="evidence" value="ECO:0007669"/>
    <property type="project" value="TreeGrafter"/>
</dbReference>
<accession>A0A1B4LG07</accession>
<dbReference type="Pfam" id="PF00027">
    <property type="entry name" value="cNMP_binding"/>
    <property type="match status" value="1"/>
</dbReference>
<dbReference type="InterPro" id="IPR050397">
    <property type="entry name" value="Env_Response_Regulators"/>
</dbReference>
<keyword evidence="2" id="KW-0238">DNA-binding</keyword>
<dbReference type="PROSITE" id="PS50042">
    <property type="entry name" value="CNMP_BINDING_3"/>
    <property type="match status" value="1"/>
</dbReference>
<dbReference type="GO" id="GO:0005829">
    <property type="term" value="C:cytosol"/>
    <property type="evidence" value="ECO:0007669"/>
    <property type="project" value="TreeGrafter"/>
</dbReference>
<dbReference type="CDD" id="cd00038">
    <property type="entry name" value="CAP_ED"/>
    <property type="match status" value="1"/>
</dbReference>
<evidence type="ECO:0000259" key="4">
    <source>
        <dbReference type="PROSITE" id="PS50042"/>
    </source>
</evidence>
<dbReference type="InterPro" id="IPR036388">
    <property type="entry name" value="WH-like_DNA-bd_sf"/>
</dbReference>
<dbReference type="PANTHER" id="PTHR24567:SF74">
    <property type="entry name" value="HTH-TYPE TRANSCRIPTIONAL REGULATOR ARCR"/>
    <property type="match status" value="1"/>
</dbReference>
<dbReference type="AlphaFoldDB" id="A0A1B4LG07"/>
<evidence type="ECO:0000256" key="3">
    <source>
        <dbReference type="ARBA" id="ARBA00023163"/>
    </source>
</evidence>
<dbReference type="SUPFAM" id="SSF46785">
    <property type="entry name" value="Winged helix' DNA-binding domain"/>
    <property type="match status" value="1"/>
</dbReference>
<dbReference type="PROSITE" id="PS51063">
    <property type="entry name" value="HTH_CRP_2"/>
    <property type="match status" value="1"/>
</dbReference>
<reference evidence="6 7" key="1">
    <citation type="submission" date="2015-12" db="EMBL/GenBank/DDBJ databases">
        <title>Diversity of Burkholderia near neighbor genomes.</title>
        <authorList>
            <person name="Sahl J."/>
            <person name="Wagner D."/>
            <person name="Keim P."/>
        </authorList>
    </citation>
    <scope>NUCLEOTIDE SEQUENCE [LARGE SCALE GENOMIC DNA]</scope>
    <source>
        <strain evidence="6 7">MSMB0783</strain>
    </source>
</reference>
<dbReference type="PANTHER" id="PTHR24567">
    <property type="entry name" value="CRP FAMILY TRANSCRIPTIONAL REGULATORY PROTEIN"/>
    <property type="match status" value="1"/>
</dbReference>
<evidence type="ECO:0000259" key="5">
    <source>
        <dbReference type="PROSITE" id="PS51063"/>
    </source>
</evidence>
<dbReference type="SUPFAM" id="SSF51206">
    <property type="entry name" value="cAMP-binding domain-like"/>
    <property type="match status" value="1"/>
</dbReference>
<sequence length="245" mass="26612">MPESFDPEPFAPAPFARYLPQLDAHPWFAALPQALRAALLARAVLRRLPAGHALFRRGDPPCGLYAVLGGSLTIGAVDPQGKEALLTVAEPVTWFGEIALFDGLPRTHDAIALDDTLLLHVPQAALLAILDATPQYWRQFALLMAQKLRLSFLTVESISVMPAAQRLAARLLMIADGYGGISAGRTRIRLSQEKLAAMLSLTRQTTNQLLKSLETDGVVRLHVGEIELVDVDALRRASGLPDDMP</sequence>
<dbReference type="Gene3D" id="2.60.120.10">
    <property type="entry name" value="Jelly Rolls"/>
    <property type="match status" value="1"/>
</dbReference>